<dbReference type="Pfam" id="PF22717">
    <property type="entry name" value="SNaCT10"/>
    <property type="match status" value="1"/>
</dbReference>
<reference evidence="10" key="1">
    <citation type="submission" date="2025-08" db="UniProtKB">
        <authorList>
            <consortium name="Ensembl"/>
        </authorList>
    </citation>
    <scope>IDENTIFICATION</scope>
</reference>
<dbReference type="PRINTS" id="PR00143">
    <property type="entry name" value="CITRTSNTHASE"/>
</dbReference>
<evidence type="ECO:0000256" key="5">
    <source>
        <dbReference type="ARBA" id="ARBA00022532"/>
    </source>
</evidence>
<proteinExistence type="inferred from homology"/>
<dbReference type="InterPro" id="IPR019810">
    <property type="entry name" value="Citrate_synthase_AS"/>
</dbReference>
<comment type="subunit">
    <text evidence="4">Homodimer.</text>
</comment>
<dbReference type="Gene3D" id="1.10.580.10">
    <property type="entry name" value="Citrate Synthase, domain 1"/>
    <property type="match status" value="1"/>
</dbReference>
<dbReference type="GO" id="GO:0046912">
    <property type="term" value="F:acyltransferase activity, acyl groups converted into alkyl on transfer"/>
    <property type="evidence" value="ECO:0007669"/>
    <property type="project" value="InterPro"/>
</dbReference>
<evidence type="ECO:0000256" key="3">
    <source>
        <dbReference type="ARBA" id="ARBA00010566"/>
    </source>
</evidence>
<dbReference type="Proteomes" id="UP000694416">
    <property type="component" value="Unplaced"/>
</dbReference>
<dbReference type="Gene3D" id="1.10.230.10">
    <property type="entry name" value="Cytochrome P450-Terp, domain 2"/>
    <property type="match status" value="1"/>
</dbReference>
<organism evidence="10 11">
    <name type="scientific">Piliocolobus tephrosceles</name>
    <name type="common">Ugandan red Colobus</name>
    <dbReference type="NCBI Taxonomy" id="591936"/>
    <lineage>
        <taxon>Eukaryota</taxon>
        <taxon>Metazoa</taxon>
        <taxon>Chordata</taxon>
        <taxon>Craniata</taxon>
        <taxon>Vertebrata</taxon>
        <taxon>Euteleostomi</taxon>
        <taxon>Mammalia</taxon>
        <taxon>Eutheria</taxon>
        <taxon>Euarchontoglires</taxon>
        <taxon>Primates</taxon>
        <taxon>Haplorrhini</taxon>
        <taxon>Catarrhini</taxon>
        <taxon>Cercopithecidae</taxon>
        <taxon>Colobinae</taxon>
        <taxon>Piliocolobus</taxon>
    </lineage>
</organism>
<dbReference type="PROSITE" id="PS00480">
    <property type="entry name" value="CITRATE_SYNTHASE"/>
    <property type="match status" value="1"/>
</dbReference>
<evidence type="ECO:0000313" key="10">
    <source>
        <dbReference type="Ensembl" id="ENSPTEP00000018081.1"/>
    </source>
</evidence>
<dbReference type="GO" id="GO:0005759">
    <property type="term" value="C:mitochondrial matrix"/>
    <property type="evidence" value="ECO:0007669"/>
    <property type="project" value="UniProtKB-SubCell"/>
</dbReference>
<name>A0A8C9H9C4_9PRIM</name>
<dbReference type="Pfam" id="PF00285">
    <property type="entry name" value="Citrate_synt"/>
    <property type="match status" value="1"/>
</dbReference>
<comment type="function">
    <text evidence="7">Key enzyme of the Krebs tricarboxylic acid cycle which catalyzes the synthesis of citrate from acetyl coenzyme A and oxaloacetate.</text>
</comment>
<dbReference type="PANTHER" id="PTHR11739">
    <property type="entry name" value="CITRATE SYNTHASE"/>
    <property type="match status" value="1"/>
</dbReference>
<evidence type="ECO:0000256" key="7">
    <source>
        <dbReference type="ARBA" id="ARBA00045710"/>
    </source>
</evidence>
<keyword evidence="11" id="KW-1185">Reference proteome</keyword>
<keyword evidence="6 8" id="KW-0808">Transferase</keyword>
<evidence type="ECO:0000259" key="9">
    <source>
        <dbReference type="Pfam" id="PF22717"/>
    </source>
</evidence>
<evidence type="ECO:0000256" key="4">
    <source>
        <dbReference type="ARBA" id="ARBA00011738"/>
    </source>
</evidence>
<comment type="pathway">
    <text evidence="2">Carbohydrate metabolism; tricarboxylic acid cycle; isocitrate from oxaloacetate: step 1/2.</text>
</comment>
<evidence type="ECO:0000256" key="8">
    <source>
        <dbReference type="RuleBase" id="RU000441"/>
    </source>
</evidence>
<dbReference type="InterPro" id="IPR055054">
    <property type="entry name" value="SNaCT10"/>
</dbReference>
<comment type="subcellular location">
    <subcellularLocation>
        <location evidence="1">Mitochondrion matrix</location>
    </subcellularLocation>
</comment>
<dbReference type="SUPFAM" id="SSF48256">
    <property type="entry name" value="Citrate synthase"/>
    <property type="match status" value="1"/>
</dbReference>
<dbReference type="NCBIfam" id="NF007128">
    <property type="entry name" value="PRK09569.1"/>
    <property type="match status" value="1"/>
</dbReference>
<dbReference type="PANTHER" id="PTHR11739:SF8">
    <property type="entry name" value="CITRATE SYNTHASE, MITOCHONDRIAL"/>
    <property type="match status" value="1"/>
</dbReference>
<evidence type="ECO:0000313" key="11">
    <source>
        <dbReference type="Proteomes" id="UP000694416"/>
    </source>
</evidence>
<evidence type="ECO:0000256" key="1">
    <source>
        <dbReference type="ARBA" id="ARBA00004305"/>
    </source>
</evidence>
<dbReference type="AlphaFoldDB" id="A0A8C9H9C4"/>
<keyword evidence="5" id="KW-0816">Tricarboxylic acid cycle</keyword>
<dbReference type="GO" id="GO:0005975">
    <property type="term" value="P:carbohydrate metabolic process"/>
    <property type="evidence" value="ECO:0007669"/>
    <property type="project" value="TreeGrafter"/>
</dbReference>
<sequence>MRIIKMGRIRNITCNNTFKKSKKNLDKIYIFSSSPIRQFHSKNQNDYFETSITNNNRNKLIHAKNKSLRSSSFCIPPIKNVNIMNTNNIYNFSSNTNININTKPSTNINTNVNTNPSTNTITNGYTNTNSNTNPNTNPNTNENNLYLKNYDSIKKYINGINNEESVIMKLLKEKTYDCIQKTKEKLKSLVNTYPNTPVSVCTTTDIIGGLRNVITLLTDTSYLEAGKGILFRGKTVSQVIKEFPKWDDSCEYPVAESMLWYLLTKEVPSIDDIKLLSKELYYRGKEIPSFVFEFIDNIPTYTHPMSQLISTVSYLESFSLFKLKYFEGISKADYWKYILEDAISLIAHINVIAAYIYKRTFINNNIKKGEGMNLDINLDWSSNFAKLIGYDDKCIQDMLRLYFLLHSDHEGGNASAHASHLIGSTLANPYLSFAGCAIALSGPLHGLANQECLKFLLNVKKHLGDSPLTYEFIEKYAKDFLSTGKVIPGYGHAVLRIPDPRFVAFRDFALNHFPNDPIVKILEMCYKVIPQILSNNKKIKNPYPNVDCYSGALLYHYGLKYPEYYTVMFAISRSIGVMSQLVLNRGLMFPLERPKSIDINYLNSVCEQNDGKSESVKK</sequence>
<dbReference type="InterPro" id="IPR016143">
    <property type="entry name" value="Citrate_synth-like_sm_a-sub"/>
</dbReference>
<dbReference type="InterPro" id="IPR002020">
    <property type="entry name" value="Citrate_synthase"/>
</dbReference>
<evidence type="ECO:0000256" key="2">
    <source>
        <dbReference type="ARBA" id="ARBA00004751"/>
    </source>
</evidence>
<evidence type="ECO:0000256" key="6">
    <source>
        <dbReference type="ARBA" id="ARBA00022679"/>
    </source>
</evidence>
<dbReference type="Ensembl" id="ENSPTET00000026598.1">
    <property type="protein sequence ID" value="ENSPTEP00000018081.1"/>
    <property type="gene ID" value="ENSPTEG00000019580.1"/>
</dbReference>
<accession>A0A8C9H9C4</accession>
<reference evidence="10" key="2">
    <citation type="submission" date="2025-09" db="UniProtKB">
        <authorList>
            <consortium name="Ensembl"/>
        </authorList>
    </citation>
    <scope>IDENTIFICATION</scope>
</reference>
<comment type="similarity">
    <text evidence="3 8">Belongs to the citrate synthase family.</text>
</comment>
<feature type="domain" description="Short NACHT-associated C-terminal" evidence="9">
    <location>
        <begin position="154"/>
        <end position="185"/>
    </location>
</feature>
<dbReference type="InterPro" id="IPR016142">
    <property type="entry name" value="Citrate_synth-like_lrg_a-sub"/>
</dbReference>
<protein>
    <recommendedName>
        <fullName evidence="8">Citrate synthase</fullName>
    </recommendedName>
</protein>
<dbReference type="InterPro" id="IPR036969">
    <property type="entry name" value="Citrate_synthase_sf"/>
</dbReference>
<dbReference type="GO" id="GO:0006099">
    <property type="term" value="P:tricarboxylic acid cycle"/>
    <property type="evidence" value="ECO:0007669"/>
    <property type="project" value="UniProtKB-KW"/>
</dbReference>